<keyword evidence="18" id="KW-1185">Reference proteome</keyword>
<dbReference type="SMART" id="SM00278">
    <property type="entry name" value="HhH1"/>
    <property type="match status" value="4"/>
</dbReference>
<evidence type="ECO:0000256" key="9">
    <source>
        <dbReference type="ARBA" id="ARBA00022842"/>
    </source>
</evidence>
<feature type="binding site" evidence="14">
    <location>
        <position position="117"/>
    </location>
    <ligand>
        <name>NAD(+)</name>
        <dbReference type="ChEBI" id="CHEBI:57540"/>
    </ligand>
</feature>
<feature type="binding site" evidence="14">
    <location>
        <position position="437"/>
    </location>
    <ligand>
        <name>Zn(2+)</name>
        <dbReference type="ChEBI" id="CHEBI:29105"/>
    </ligand>
</feature>
<dbReference type="InterPro" id="IPR041663">
    <property type="entry name" value="DisA/LigA_HHH"/>
</dbReference>
<dbReference type="PROSITE" id="PS50172">
    <property type="entry name" value="BRCT"/>
    <property type="match status" value="1"/>
</dbReference>
<keyword evidence="10 14" id="KW-0520">NAD</keyword>
<dbReference type="SUPFAM" id="SSF56091">
    <property type="entry name" value="DNA ligase/mRNA capping enzyme, catalytic domain"/>
    <property type="match status" value="1"/>
</dbReference>
<feature type="domain" description="BRCT" evidence="16">
    <location>
        <begin position="596"/>
        <end position="672"/>
    </location>
</feature>
<evidence type="ECO:0000259" key="16">
    <source>
        <dbReference type="PROSITE" id="PS50172"/>
    </source>
</evidence>
<dbReference type="PANTHER" id="PTHR23389">
    <property type="entry name" value="CHROMOSOME TRANSMISSION FIDELITY FACTOR 18"/>
    <property type="match status" value="1"/>
</dbReference>
<dbReference type="PROSITE" id="PS01055">
    <property type="entry name" value="DNA_LIGASE_N1"/>
    <property type="match status" value="1"/>
</dbReference>
<keyword evidence="8 14" id="KW-0862">Zinc</keyword>
<evidence type="ECO:0000256" key="13">
    <source>
        <dbReference type="ARBA" id="ARBA00060881"/>
    </source>
</evidence>
<dbReference type="Gene3D" id="1.10.150.20">
    <property type="entry name" value="5' to 3' exonuclease, C-terminal subdomain"/>
    <property type="match status" value="2"/>
</dbReference>
<dbReference type="PROSITE" id="PS01056">
    <property type="entry name" value="DNA_LIGASE_N2"/>
    <property type="match status" value="1"/>
</dbReference>
<dbReference type="Gene3D" id="3.30.470.30">
    <property type="entry name" value="DNA ligase/mRNA capping enzyme"/>
    <property type="match status" value="1"/>
</dbReference>
<evidence type="ECO:0000256" key="8">
    <source>
        <dbReference type="ARBA" id="ARBA00022833"/>
    </source>
</evidence>
<dbReference type="Proteomes" id="UP000094147">
    <property type="component" value="Chromosome"/>
</dbReference>
<evidence type="ECO:0000256" key="1">
    <source>
        <dbReference type="ARBA" id="ARBA00004067"/>
    </source>
</evidence>
<keyword evidence="9 14" id="KW-0460">Magnesium</keyword>
<dbReference type="Pfam" id="PF00533">
    <property type="entry name" value="BRCT"/>
    <property type="match status" value="1"/>
</dbReference>
<feature type="binding site" evidence="14">
    <location>
        <begin position="36"/>
        <end position="40"/>
    </location>
    <ligand>
        <name>NAD(+)</name>
        <dbReference type="ChEBI" id="CHEBI:57540"/>
    </ligand>
</feature>
<dbReference type="InterPro" id="IPR004150">
    <property type="entry name" value="NAD_DNA_ligase_OB"/>
</dbReference>
<dbReference type="Gene3D" id="2.40.50.140">
    <property type="entry name" value="Nucleic acid-binding proteins"/>
    <property type="match status" value="1"/>
</dbReference>
<dbReference type="OrthoDB" id="9759736at2"/>
<dbReference type="GO" id="GO:0005829">
    <property type="term" value="C:cytosol"/>
    <property type="evidence" value="ECO:0007669"/>
    <property type="project" value="TreeGrafter"/>
</dbReference>
<dbReference type="NCBIfam" id="NF005932">
    <property type="entry name" value="PRK07956.1"/>
    <property type="match status" value="1"/>
</dbReference>
<feature type="binding site" evidence="14">
    <location>
        <position position="319"/>
    </location>
    <ligand>
        <name>NAD(+)</name>
        <dbReference type="ChEBI" id="CHEBI:57540"/>
    </ligand>
</feature>
<evidence type="ECO:0000256" key="5">
    <source>
        <dbReference type="ARBA" id="ARBA00022705"/>
    </source>
</evidence>
<dbReference type="InterPro" id="IPR010994">
    <property type="entry name" value="RuvA_2-like"/>
</dbReference>
<dbReference type="KEGG" id="ksd:KS2013_1068"/>
<keyword evidence="5 14" id="KW-0235">DNA replication</keyword>
<evidence type="ECO:0000313" key="17">
    <source>
        <dbReference type="EMBL" id="AOE49788.1"/>
    </source>
</evidence>
<dbReference type="FunFam" id="1.10.287.610:FF:000002">
    <property type="entry name" value="DNA ligase"/>
    <property type="match status" value="1"/>
</dbReference>
<dbReference type="PANTHER" id="PTHR23389:SF9">
    <property type="entry name" value="DNA LIGASE"/>
    <property type="match status" value="1"/>
</dbReference>
<evidence type="ECO:0000256" key="4">
    <source>
        <dbReference type="ARBA" id="ARBA00022598"/>
    </source>
</evidence>
<dbReference type="PIRSF" id="PIRSF001604">
    <property type="entry name" value="LigA"/>
    <property type="match status" value="1"/>
</dbReference>
<comment type="function">
    <text evidence="1 14">DNA ligase that catalyzes the formation of phosphodiester linkages between 5'-phosphoryl and 3'-hydroxyl groups in double-stranded DNA using NAD as a coenzyme and as the energy source for the reaction. It is essential for DNA replication and repair of damaged DNA.</text>
</comment>
<proteinExistence type="inferred from homology"/>
<keyword evidence="6 14" id="KW-0479">Metal-binding</keyword>
<dbReference type="FunFam" id="2.40.50.140:FF:000012">
    <property type="entry name" value="DNA ligase"/>
    <property type="match status" value="1"/>
</dbReference>
<dbReference type="SMART" id="SM00532">
    <property type="entry name" value="LIGANc"/>
    <property type="match status" value="1"/>
</dbReference>
<feature type="binding site" evidence="14">
    <location>
        <position position="295"/>
    </location>
    <ligand>
        <name>NAD(+)</name>
        <dbReference type="ChEBI" id="CHEBI:57540"/>
    </ligand>
</feature>
<dbReference type="GO" id="GO:0006281">
    <property type="term" value="P:DNA repair"/>
    <property type="evidence" value="ECO:0007669"/>
    <property type="project" value="UniProtKB-KW"/>
</dbReference>
<evidence type="ECO:0000256" key="6">
    <source>
        <dbReference type="ARBA" id="ARBA00022723"/>
    </source>
</evidence>
<dbReference type="EC" id="6.5.1.2" evidence="2 14"/>
<dbReference type="InterPro" id="IPR001357">
    <property type="entry name" value="BRCT_dom"/>
</dbReference>
<feature type="binding site" evidence="14">
    <location>
        <position position="416"/>
    </location>
    <ligand>
        <name>Zn(2+)</name>
        <dbReference type="ChEBI" id="CHEBI:29105"/>
    </ligand>
</feature>
<dbReference type="NCBIfam" id="TIGR00575">
    <property type="entry name" value="dnlj"/>
    <property type="match status" value="1"/>
</dbReference>
<comment type="similarity">
    <text evidence="13 14">Belongs to the NAD-dependent DNA ligase family. LigA subfamily.</text>
</comment>
<dbReference type="InterPro" id="IPR013839">
    <property type="entry name" value="DNAligase_adenylation"/>
</dbReference>
<dbReference type="SMART" id="SM00292">
    <property type="entry name" value="BRCT"/>
    <property type="match status" value="1"/>
</dbReference>
<dbReference type="GO" id="GO:0046872">
    <property type="term" value="F:metal ion binding"/>
    <property type="evidence" value="ECO:0007669"/>
    <property type="project" value="UniProtKB-KW"/>
</dbReference>
<dbReference type="Pfam" id="PF03119">
    <property type="entry name" value="DNA_ligase_ZBD"/>
    <property type="match status" value="1"/>
</dbReference>
<dbReference type="FunFam" id="1.10.150.20:FF:000006">
    <property type="entry name" value="DNA ligase"/>
    <property type="match status" value="1"/>
</dbReference>
<dbReference type="InterPro" id="IPR012340">
    <property type="entry name" value="NA-bd_OB-fold"/>
</dbReference>
<dbReference type="STRING" id="1144748.KS2013_1068"/>
<organism evidence="17 18">
    <name type="scientific">Kangiella sediminilitoris</name>
    <dbReference type="NCBI Taxonomy" id="1144748"/>
    <lineage>
        <taxon>Bacteria</taxon>
        <taxon>Pseudomonadati</taxon>
        <taxon>Pseudomonadota</taxon>
        <taxon>Gammaproteobacteria</taxon>
        <taxon>Kangiellales</taxon>
        <taxon>Kangiellaceae</taxon>
        <taxon>Kangiella</taxon>
    </lineage>
</organism>
<dbReference type="EMBL" id="CP012418">
    <property type="protein sequence ID" value="AOE49788.1"/>
    <property type="molecule type" value="Genomic_DNA"/>
</dbReference>
<comment type="catalytic activity">
    <reaction evidence="12 14 15">
        <text>NAD(+) + (deoxyribonucleotide)n-3'-hydroxyl + 5'-phospho-(deoxyribonucleotide)m = (deoxyribonucleotide)n+m + AMP + beta-nicotinamide D-nucleotide.</text>
        <dbReference type="EC" id="6.5.1.2"/>
    </reaction>
</comment>
<evidence type="ECO:0000256" key="12">
    <source>
        <dbReference type="ARBA" id="ARBA00034005"/>
    </source>
</evidence>
<name>A0A1B3BAG8_9GAMM</name>
<dbReference type="SUPFAM" id="SSF52113">
    <property type="entry name" value="BRCT domain"/>
    <property type="match status" value="1"/>
</dbReference>
<dbReference type="InterPro" id="IPR018239">
    <property type="entry name" value="DNA_ligase_AS"/>
</dbReference>
<dbReference type="AlphaFoldDB" id="A0A1B3BAG8"/>
<dbReference type="Gene3D" id="3.40.50.10190">
    <property type="entry name" value="BRCT domain"/>
    <property type="match status" value="1"/>
</dbReference>
<dbReference type="FunFam" id="1.10.150.20:FF:000007">
    <property type="entry name" value="DNA ligase"/>
    <property type="match status" value="1"/>
</dbReference>
<keyword evidence="7 14" id="KW-0227">DNA damage</keyword>
<feature type="binding site" evidence="14">
    <location>
        <position position="140"/>
    </location>
    <ligand>
        <name>NAD(+)</name>
        <dbReference type="ChEBI" id="CHEBI:57540"/>
    </ligand>
</feature>
<dbReference type="SUPFAM" id="SSF47781">
    <property type="entry name" value="RuvA domain 2-like"/>
    <property type="match status" value="1"/>
</dbReference>
<dbReference type="FunFam" id="3.30.470.30:FF:000001">
    <property type="entry name" value="DNA ligase"/>
    <property type="match status" value="1"/>
</dbReference>
<dbReference type="Pfam" id="PF14520">
    <property type="entry name" value="HHH_5"/>
    <property type="match status" value="1"/>
</dbReference>
<protein>
    <recommendedName>
        <fullName evidence="3 14">DNA ligase</fullName>
        <ecNumber evidence="2 14">6.5.1.2</ecNumber>
    </recommendedName>
    <alternativeName>
        <fullName evidence="14">Polydeoxyribonucleotide synthase [NAD(+)]</fullName>
    </alternativeName>
</protein>
<feature type="binding site" evidence="14">
    <location>
        <position position="177"/>
    </location>
    <ligand>
        <name>NAD(+)</name>
        <dbReference type="ChEBI" id="CHEBI:57540"/>
    </ligand>
</feature>
<evidence type="ECO:0000256" key="3">
    <source>
        <dbReference type="ARBA" id="ARBA00013308"/>
    </source>
</evidence>
<dbReference type="InterPro" id="IPR003583">
    <property type="entry name" value="Hlx-hairpin-Hlx_DNA-bd_motif"/>
</dbReference>
<keyword evidence="4 14" id="KW-0436">Ligase</keyword>
<dbReference type="InterPro" id="IPR004149">
    <property type="entry name" value="Znf_DNAligase_C4"/>
</dbReference>
<dbReference type="GO" id="GO:0006260">
    <property type="term" value="P:DNA replication"/>
    <property type="evidence" value="ECO:0007669"/>
    <property type="project" value="UniProtKB-KW"/>
</dbReference>
<feature type="binding site" evidence="14">
    <location>
        <begin position="85"/>
        <end position="86"/>
    </location>
    <ligand>
        <name>NAD(+)</name>
        <dbReference type="ChEBI" id="CHEBI:57540"/>
    </ligand>
</feature>
<dbReference type="Pfam" id="PF01653">
    <property type="entry name" value="DNA_ligase_aden"/>
    <property type="match status" value="1"/>
</dbReference>
<evidence type="ECO:0000256" key="10">
    <source>
        <dbReference type="ARBA" id="ARBA00023027"/>
    </source>
</evidence>
<dbReference type="Pfam" id="PF12826">
    <property type="entry name" value="HHH_2"/>
    <property type="match status" value="1"/>
</dbReference>
<dbReference type="InterPro" id="IPR033136">
    <property type="entry name" value="DNA_ligase_CS"/>
</dbReference>
<dbReference type="CDD" id="cd17748">
    <property type="entry name" value="BRCT_DNA_ligase_like"/>
    <property type="match status" value="1"/>
</dbReference>
<dbReference type="InterPro" id="IPR001679">
    <property type="entry name" value="DNA_ligase"/>
</dbReference>
<dbReference type="HAMAP" id="MF_01588">
    <property type="entry name" value="DNA_ligase_A"/>
    <property type="match status" value="1"/>
</dbReference>
<feature type="active site" description="N6-AMP-lysine intermediate" evidence="14">
    <location>
        <position position="119"/>
    </location>
</feature>
<sequence>MTNRTDSVKQELERLRSLISDYNYQYYVLDDPSVPDAEYDRLYRQLSKLESEHPDLVTDNSPTQRVGAKPDSGFDEVVHELPMLSLDNAMDDEEMASFNRRVQDRLAIKDDIEYVCEPKLDGLAISLLYENGLLTRAATRGDGMQGENITLNARTIRSIPLELRTEVPPKRFEVRGEVFMLKSSFEALNDEARNNGAKTFANPRNAAAGSLRQLDPKITAKRNLSFYAYSMGIVSEEFELADSHYERLQQVKELGLPVSPEVKKANGIDGCLKYYQDIMDRRDSLEYEIDGVVNKVNSIKFQERLGFVARAPRWAIAHKFPAQEEITQLIGVDFQVGRTGAITPVARLEPVSVGGVTVSNATLHNMDEIQRLGVKVKDFVIIRRAGDVIPQVVSVIKDRRPDDSSEIAAPRTCPVCSSPVERAEGEAVLRCTGGLICSSQRNESIKHFASRKAMDIDGLGDKLVEVLTEKNFISSVSDLFRLTEKQLTGLERMGEKSANNLLKALEKSKETTLPKFLFSLGIREVGEVTAKNIANHFLTLDKIIDATVDELIEVPDVGPIVAQHIHAFFDNKENLEQVKELVELGVSWPEIEKKSDEELPLKGNTYVITGSFEGISRTEIKERLESLGAKVSGSVSKKTTALIAGEKAGSKLTKAESLGIDVLGADFLDNYI</sequence>
<evidence type="ECO:0000256" key="15">
    <source>
        <dbReference type="RuleBase" id="RU000618"/>
    </source>
</evidence>
<accession>A0A1B3BAG8</accession>
<evidence type="ECO:0000256" key="2">
    <source>
        <dbReference type="ARBA" id="ARBA00012722"/>
    </source>
</evidence>
<dbReference type="Gene3D" id="6.20.10.30">
    <property type="match status" value="1"/>
</dbReference>
<reference evidence="18" key="1">
    <citation type="submission" date="2015-08" db="EMBL/GenBank/DDBJ databases">
        <authorList>
            <person name="Kim K.M."/>
        </authorList>
    </citation>
    <scope>NUCLEOTIDE SEQUENCE [LARGE SCALE GENOMIC DNA]</scope>
    <source>
        <strain evidence="18">KCTC 23892</strain>
    </source>
</reference>
<dbReference type="PATRIC" id="fig|1144748.3.peg.1079"/>
<evidence type="ECO:0000256" key="7">
    <source>
        <dbReference type="ARBA" id="ARBA00022763"/>
    </source>
</evidence>
<keyword evidence="11 14" id="KW-0234">DNA repair</keyword>
<evidence type="ECO:0000256" key="14">
    <source>
        <dbReference type="HAMAP-Rule" id="MF_01588"/>
    </source>
</evidence>
<feature type="binding site" evidence="14">
    <location>
        <position position="413"/>
    </location>
    <ligand>
        <name>Zn(2+)</name>
        <dbReference type="ChEBI" id="CHEBI:29105"/>
    </ligand>
</feature>
<evidence type="ECO:0000313" key="18">
    <source>
        <dbReference type="Proteomes" id="UP000094147"/>
    </source>
</evidence>
<dbReference type="Pfam" id="PF03120">
    <property type="entry name" value="OB_DNA_ligase"/>
    <property type="match status" value="1"/>
</dbReference>
<keyword evidence="14" id="KW-0464">Manganese</keyword>
<dbReference type="GO" id="GO:0003677">
    <property type="term" value="F:DNA binding"/>
    <property type="evidence" value="ECO:0007669"/>
    <property type="project" value="InterPro"/>
</dbReference>
<dbReference type="RefSeq" id="WP_068990828.1">
    <property type="nucleotide sequence ID" value="NZ_CP012418.1"/>
</dbReference>
<dbReference type="InterPro" id="IPR036420">
    <property type="entry name" value="BRCT_dom_sf"/>
</dbReference>
<dbReference type="InterPro" id="IPR013840">
    <property type="entry name" value="DNAligase_N"/>
</dbReference>
<dbReference type="Gene3D" id="1.10.287.610">
    <property type="entry name" value="Helix hairpin bin"/>
    <property type="match status" value="1"/>
</dbReference>
<gene>
    <name evidence="14" type="primary">ligA</name>
    <name evidence="17" type="ORF">KS2013_1068</name>
</gene>
<dbReference type="CDD" id="cd00114">
    <property type="entry name" value="LIGANc"/>
    <property type="match status" value="1"/>
</dbReference>
<dbReference type="GO" id="GO:0003911">
    <property type="term" value="F:DNA ligase (NAD+) activity"/>
    <property type="evidence" value="ECO:0007669"/>
    <property type="project" value="UniProtKB-UniRule"/>
</dbReference>
<evidence type="ECO:0000256" key="11">
    <source>
        <dbReference type="ARBA" id="ARBA00023204"/>
    </source>
</evidence>
<dbReference type="SUPFAM" id="SSF50249">
    <property type="entry name" value="Nucleic acid-binding proteins"/>
    <property type="match status" value="1"/>
</dbReference>
<comment type="cofactor">
    <cofactor evidence="14">
        <name>Mg(2+)</name>
        <dbReference type="ChEBI" id="CHEBI:18420"/>
    </cofactor>
    <cofactor evidence="14">
        <name>Mn(2+)</name>
        <dbReference type="ChEBI" id="CHEBI:29035"/>
    </cofactor>
</comment>
<comment type="caution">
    <text evidence="14">Lacks conserved residue(s) required for the propagation of feature annotation.</text>
</comment>